<feature type="compositionally biased region" description="Pro residues" evidence="1">
    <location>
        <begin position="248"/>
        <end position="261"/>
    </location>
</feature>
<evidence type="ECO:0000256" key="1">
    <source>
        <dbReference type="SAM" id="MobiDB-lite"/>
    </source>
</evidence>
<evidence type="ECO:0000313" key="2">
    <source>
        <dbReference type="EMBL" id="CAB4137424.1"/>
    </source>
</evidence>
<organism evidence="2">
    <name type="scientific">uncultured Caudovirales phage</name>
    <dbReference type="NCBI Taxonomy" id="2100421"/>
    <lineage>
        <taxon>Viruses</taxon>
        <taxon>Duplodnaviria</taxon>
        <taxon>Heunggongvirae</taxon>
        <taxon>Uroviricota</taxon>
        <taxon>Caudoviricetes</taxon>
        <taxon>Peduoviridae</taxon>
        <taxon>Maltschvirus</taxon>
        <taxon>Maltschvirus maltsch</taxon>
    </lineage>
</organism>
<name>A0A6J5LS77_9CAUD</name>
<dbReference type="EMBL" id="LR796332">
    <property type="protein sequence ID" value="CAB4137424.1"/>
    <property type="molecule type" value="Genomic_DNA"/>
</dbReference>
<sequence>MNPILSGLTWWVDFTNTSSLIIGGGSGVAILKATNLANTGLYFSGVPGNYTQSDSSGFVSSYATYNTSVSDVGFGLTNKLGDYGSYQEYTSWFMVNNSGPANNLAISSDNEQNYLSQQQGYRWFSVDSFPSGTDIRTYTFYSDNTSVSPEPAATGSTNTWYVGAVRTYQSGSNATTELWVDGVLVSATTQTKTLLTAVDPIFRLVSTNSTTQKITETFFYDRKLSDSEMSDNFAYFNQKYYGIGPVTPTPTATPTPTPTIPVSPTNTQTPSVTPTLTPTNTTTPSETPTNTPTPSITPSVSASAVPQVNINFKTIADDFLNMSNYHKQINSFGLGNIDGISYLTTSRDKQDNPHSQPPIFPLLFVVPSTVVNDLQYKTWEFNSVIMDIVQRDLSDQVDTLSDTLQMLQDIISQFRLSVTAAEGLYNNKYYLDEFVNCTPFMEDYADMTNGWNGLLKLKTMTPLNRCAAAYNTWTGSPIIHDTINIKTFHDDFRTLSEYHKQINSFGFGQQEDLSFWTEMRDKVENTHFNSPIFPLLYVIPNEVEQKFGFMQYNFTLIVMDIVERDLTNQIDVLSDTNQIMDDIISQFRLSVTNSLGNFNAKYTLQNPVVCIPFIEQYTDLTAGWSAQISVEVMNSLNRCDAAFNSWLTPSPTATPTNTPTVTNTPSVTQTQTSTPSETPTSTPTNTPSETPTSTPTPSVTQTNTPTVTNTPTTTTTLTSTPTPSVTQTNTPTNTNTPSVTPTNTPTPSITPSGGGSPHAIWNTNDKHWNSENDTWDTV</sequence>
<dbReference type="PANTHER" id="PTHR24216">
    <property type="entry name" value="PAXILLIN-RELATED"/>
    <property type="match status" value="1"/>
</dbReference>
<dbReference type="PANTHER" id="PTHR24216:SF65">
    <property type="entry name" value="PAXILLIN-LIKE PROTEIN 1"/>
    <property type="match status" value="1"/>
</dbReference>
<reference evidence="2" key="1">
    <citation type="submission" date="2020-04" db="EMBL/GenBank/DDBJ databases">
        <authorList>
            <person name="Chiriac C."/>
            <person name="Salcher M."/>
            <person name="Ghai R."/>
            <person name="Kavagutti S V."/>
        </authorList>
    </citation>
    <scope>NUCLEOTIDE SEQUENCE</scope>
</reference>
<feature type="compositionally biased region" description="Low complexity" evidence="1">
    <location>
        <begin position="649"/>
        <end position="751"/>
    </location>
</feature>
<feature type="compositionally biased region" description="Low complexity" evidence="1">
    <location>
        <begin position="262"/>
        <end position="300"/>
    </location>
</feature>
<accession>A0A6J5LS77</accession>
<protein>
    <recommendedName>
        <fullName evidence="3">Concanavalin A-like lectin/glucanases superfamily</fullName>
    </recommendedName>
</protein>
<proteinExistence type="predicted"/>
<gene>
    <name evidence="2" type="ORF">UFOVP323_25</name>
</gene>
<evidence type="ECO:0008006" key="3">
    <source>
        <dbReference type="Google" id="ProtNLM"/>
    </source>
</evidence>
<feature type="region of interest" description="Disordered" evidence="1">
    <location>
        <begin position="649"/>
        <end position="778"/>
    </location>
</feature>
<feature type="region of interest" description="Disordered" evidence="1">
    <location>
        <begin position="248"/>
        <end position="300"/>
    </location>
</feature>